<evidence type="ECO:0000256" key="6">
    <source>
        <dbReference type="ARBA" id="ARBA00008853"/>
    </source>
</evidence>
<dbReference type="RefSeq" id="XP_017892942.1">
    <property type="nucleotide sequence ID" value="XM_018037453.2"/>
</dbReference>
<feature type="binding site" evidence="15">
    <location>
        <position position="108"/>
    </location>
    <ligand>
        <name>substrate</name>
    </ligand>
</feature>
<dbReference type="InterPro" id="IPR013658">
    <property type="entry name" value="SGL"/>
</dbReference>
<dbReference type="GO" id="GO:0004341">
    <property type="term" value="F:gluconolactonase activity"/>
    <property type="evidence" value="ECO:0007669"/>
    <property type="project" value="UniProtKB-EC"/>
</dbReference>
<comment type="catalytic activity">
    <reaction evidence="1">
        <text>D-glucono-1,5-lactone + H2O = D-gluconate + H(+)</text>
        <dbReference type="Rhea" id="RHEA:10440"/>
        <dbReference type="ChEBI" id="CHEBI:15377"/>
        <dbReference type="ChEBI" id="CHEBI:15378"/>
        <dbReference type="ChEBI" id="CHEBI:16217"/>
        <dbReference type="ChEBI" id="CHEBI:18391"/>
        <dbReference type="EC" id="3.1.1.17"/>
    </reaction>
</comment>
<dbReference type="PRINTS" id="PR01790">
    <property type="entry name" value="SMP30FAMILY"/>
</dbReference>
<evidence type="ECO:0000313" key="20">
    <source>
        <dbReference type="RefSeq" id="XP_017892942.1"/>
    </source>
</evidence>
<feature type="binding site" evidence="15">
    <location>
        <position position="212"/>
    </location>
    <ligand>
        <name>a divalent metal cation</name>
        <dbReference type="ChEBI" id="CHEBI:60240"/>
    </ligand>
</feature>
<dbReference type="InterPro" id="IPR005511">
    <property type="entry name" value="SMP-30"/>
</dbReference>
<dbReference type="AlphaFoldDB" id="A0AAJ7NFR0"/>
<evidence type="ECO:0000256" key="8">
    <source>
        <dbReference type="ARBA" id="ARBA00016808"/>
    </source>
</evidence>
<dbReference type="PRINTS" id="PR01791">
    <property type="entry name" value="REGUCALCIN"/>
</dbReference>
<evidence type="ECO:0000256" key="5">
    <source>
        <dbReference type="ARBA" id="ARBA00004496"/>
    </source>
</evidence>
<dbReference type="GeneID" id="108632714"/>
<sequence>MSVTVEPLSGPYTLGEGPHWDHVSQKLYFVDIENEKILRYDPATGVVNFAIVGNGPVGFVIPVEGTRNKFVAGSSRDVVLVSWDGEKNVTKCMPQTLVTADSKSTETRWNDAKADASGRLWGGTMAIIKDGVCPPNMGSFYSMDADLTLKTHVTPVTISNGLAWNSNNDTLYYIDSLTYQVVAFNYNAQTGDISNKKTVFDLRENNINGIPDGMTIDTDGNLWVAVFGGAGVLHINPQTGKLLRYVKINGAKNITSVAFGGPNFDVLYVTSANVDLTEDELKEQPYAGYLFAIKGLGVRGYPPNSCKLPDKLT</sequence>
<keyword evidence="12" id="KW-0106">Calcium</keyword>
<dbReference type="RefSeq" id="XP_017892939.1">
    <property type="nucleotide sequence ID" value="XM_018037450.2"/>
</dbReference>
<dbReference type="GO" id="GO:0005509">
    <property type="term" value="F:calcium ion binding"/>
    <property type="evidence" value="ECO:0007669"/>
    <property type="project" value="InterPro"/>
</dbReference>
<dbReference type="GO" id="GO:0030234">
    <property type="term" value="F:enzyme regulator activity"/>
    <property type="evidence" value="ECO:0007669"/>
    <property type="project" value="InterPro"/>
</dbReference>
<feature type="active site" description="Proton donor/acceptor" evidence="14">
    <location>
        <position position="212"/>
    </location>
</feature>
<evidence type="ECO:0000256" key="13">
    <source>
        <dbReference type="ARBA" id="ARBA00032464"/>
    </source>
</evidence>
<keyword evidence="10 15" id="KW-0479">Metal-binding</keyword>
<dbReference type="GO" id="GO:0019853">
    <property type="term" value="P:L-ascorbic acid biosynthetic process"/>
    <property type="evidence" value="ECO:0007669"/>
    <property type="project" value="TreeGrafter"/>
</dbReference>
<gene>
    <name evidence="18 19 20" type="primary">LOC108632714</name>
</gene>
<dbReference type="EC" id="3.1.1.17" evidence="7"/>
<evidence type="ECO:0000313" key="18">
    <source>
        <dbReference type="RefSeq" id="XP_017892939.1"/>
    </source>
</evidence>
<organism evidence="17 19">
    <name type="scientific">Ceratina calcarata</name>
    <dbReference type="NCBI Taxonomy" id="156304"/>
    <lineage>
        <taxon>Eukaryota</taxon>
        <taxon>Metazoa</taxon>
        <taxon>Ecdysozoa</taxon>
        <taxon>Arthropoda</taxon>
        <taxon>Hexapoda</taxon>
        <taxon>Insecta</taxon>
        <taxon>Pterygota</taxon>
        <taxon>Neoptera</taxon>
        <taxon>Endopterygota</taxon>
        <taxon>Hymenoptera</taxon>
        <taxon>Apocrita</taxon>
        <taxon>Aculeata</taxon>
        <taxon>Apoidea</taxon>
        <taxon>Anthophila</taxon>
        <taxon>Apidae</taxon>
        <taxon>Ceratina</taxon>
        <taxon>Zadontomerus</taxon>
    </lineage>
</organism>
<keyword evidence="15" id="KW-0862">Zinc</keyword>
<dbReference type="InterPro" id="IPR011042">
    <property type="entry name" value="6-blade_b-propeller_TolB-like"/>
</dbReference>
<evidence type="ECO:0000259" key="16">
    <source>
        <dbReference type="Pfam" id="PF08450"/>
    </source>
</evidence>
<protein>
    <recommendedName>
        <fullName evidence="8">Regucalcin</fullName>
        <ecNumber evidence="7">3.1.1.17</ecNumber>
    </recommendedName>
    <alternativeName>
        <fullName evidence="13">Gluconolactonase</fullName>
    </alternativeName>
</protein>
<dbReference type="KEGG" id="ccal:108632714"/>
<name>A0AAJ7NFR0_9HYME</name>
<dbReference type="FunFam" id="2.120.10.30:FF:000027">
    <property type="entry name" value="Regucalcin homologue"/>
    <property type="match status" value="1"/>
</dbReference>
<evidence type="ECO:0000256" key="7">
    <source>
        <dbReference type="ARBA" id="ARBA00013227"/>
    </source>
</evidence>
<evidence type="ECO:0000256" key="2">
    <source>
        <dbReference type="ARBA" id="ARBA00001913"/>
    </source>
</evidence>
<evidence type="ECO:0000313" key="17">
    <source>
        <dbReference type="Proteomes" id="UP000694925"/>
    </source>
</evidence>
<evidence type="ECO:0000256" key="10">
    <source>
        <dbReference type="ARBA" id="ARBA00022723"/>
    </source>
</evidence>
<evidence type="ECO:0000256" key="14">
    <source>
        <dbReference type="PIRSR" id="PIRSR605511-1"/>
    </source>
</evidence>
<accession>A0AAJ7NFR0</accession>
<dbReference type="PANTHER" id="PTHR10907:SF66">
    <property type="entry name" value="MIP34848P1-RELATED"/>
    <property type="match status" value="1"/>
</dbReference>
<evidence type="ECO:0000256" key="4">
    <source>
        <dbReference type="ARBA" id="ARBA00001946"/>
    </source>
</evidence>
<evidence type="ECO:0000256" key="1">
    <source>
        <dbReference type="ARBA" id="ARBA00001589"/>
    </source>
</evidence>
<evidence type="ECO:0000256" key="3">
    <source>
        <dbReference type="ARBA" id="ARBA00001936"/>
    </source>
</evidence>
<evidence type="ECO:0000256" key="9">
    <source>
        <dbReference type="ARBA" id="ARBA00022490"/>
    </source>
</evidence>
<dbReference type="Gene3D" id="2.120.10.30">
    <property type="entry name" value="TolB, C-terminal domain"/>
    <property type="match status" value="1"/>
</dbReference>
<keyword evidence="11" id="KW-0378">Hydrolase</keyword>
<comment type="subcellular location">
    <subcellularLocation>
        <location evidence="5">Cytoplasm</location>
    </subcellularLocation>
</comment>
<dbReference type="PANTHER" id="PTHR10907">
    <property type="entry name" value="REGUCALCIN"/>
    <property type="match status" value="1"/>
</dbReference>
<evidence type="ECO:0000256" key="12">
    <source>
        <dbReference type="ARBA" id="ARBA00022837"/>
    </source>
</evidence>
<evidence type="ECO:0000256" key="11">
    <source>
        <dbReference type="ARBA" id="ARBA00022801"/>
    </source>
</evidence>
<keyword evidence="17" id="KW-1185">Reference proteome</keyword>
<comment type="cofactor">
    <cofactor evidence="2">
        <name>Ca(2+)</name>
        <dbReference type="ChEBI" id="CHEBI:29108"/>
    </cofactor>
</comment>
<evidence type="ECO:0000313" key="19">
    <source>
        <dbReference type="RefSeq" id="XP_017892941.1"/>
    </source>
</evidence>
<proteinExistence type="inferred from homology"/>
<comment type="cofactor">
    <cofactor evidence="3">
        <name>Mn(2+)</name>
        <dbReference type="ChEBI" id="CHEBI:29035"/>
    </cofactor>
</comment>
<reference evidence="18 19" key="1">
    <citation type="submission" date="2025-04" db="UniProtKB">
        <authorList>
            <consortium name="RefSeq"/>
        </authorList>
    </citation>
    <scope>IDENTIFICATION</scope>
    <source>
        <tissue evidence="18 19">Whole body</tissue>
    </source>
</reference>
<evidence type="ECO:0000256" key="15">
    <source>
        <dbReference type="PIRSR" id="PIRSR605511-2"/>
    </source>
</evidence>
<feature type="binding site" evidence="15">
    <location>
        <position position="16"/>
    </location>
    <ligand>
        <name>a divalent metal cation</name>
        <dbReference type="ChEBI" id="CHEBI:60240"/>
    </ligand>
</feature>
<dbReference type="RefSeq" id="XP_017892941.1">
    <property type="nucleotide sequence ID" value="XM_018037452.2"/>
</dbReference>
<dbReference type="Pfam" id="PF08450">
    <property type="entry name" value="SGL"/>
    <property type="match status" value="1"/>
</dbReference>
<dbReference type="GO" id="GO:0005737">
    <property type="term" value="C:cytoplasm"/>
    <property type="evidence" value="ECO:0007669"/>
    <property type="project" value="UniProtKB-SubCell"/>
</dbReference>
<feature type="binding site" evidence="15">
    <location>
        <position position="160"/>
    </location>
    <ligand>
        <name>a divalent metal cation</name>
        <dbReference type="ChEBI" id="CHEBI:60240"/>
    </ligand>
</feature>
<dbReference type="Proteomes" id="UP000694925">
    <property type="component" value="Unplaced"/>
</dbReference>
<comment type="similarity">
    <text evidence="6">Belongs to the SMP-30/CGR1 family.</text>
</comment>
<dbReference type="SUPFAM" id="SSF63829">
    <property type="entry name" value="Calcium-dependent phosphotriesterase"/>
    <property type="match status" value="1"/>
</dbReference>
<comment type="cofactor">
    <cofactor evidence="15">
        <name>Zn(2+)</name>
        <dbReference type="ChEBI" id="CHEBI:29105"/>
    </cofactor>
    <text evidence="15">Binds 1 divalent metal cation per subunit.</text>
</comment>
<dbReference type="InterPro" id="IPR008367">
    <property type="entry name" value="Regucalcin"/>
</dbReference>
<feature type="domain" description="SMP-30/Gluconolactonase/LRE-like region" evidence="16">
    <location>
        <begin position="14"/>
        <end position="273"/>
    </location>
</feature>
<feature type="binding site" evidence="15">
    <location>
        <position position="110"/>
    </location>
    <ligand>
        <name>substrate</name>
    </ligand>
</feature>
<comment type="cofactor">
    <cofactor evidence="4">
        <name>Mg(2+)</name>
        <dbReference type="ChEBI" id="CHEBI:18420"/>
    </cofactor>
</comment>
<keyword evidence="9" id="KW-0963">Cytoplasm</keyword>